<dbReference type="SUPFAM" id="SSF46785">
    <property type="entry name" value="Winged helix' DNA-binding domain"/>
    <property type="match status" value="1"/>
</dbReference>
<dbReference type="EMBL" id="QJSQ01000032">
    <property type="protein sequence ID" value="PYE15696.1"/>
    <property type="molecule type" value="Genomic_DNA"/>
</dbReference>
<dbReference type="PRINTS" id="PR00039">
    <property type="entry name" value="HTHLYSR"/>
</dbReference>
<comment type="caution">
    <text evidence="6">The sequence shown here is derived from an EMBL/GenBank/DDBJ whole genome shotgun (WGS) entry which is preliminary data.</text>
</comment>
<dbReference type="SUPFAM" id="SSF53850">
    <property type="entry name" value="Periplasmic binding protein-like II"/>
    <property type="match status" value="1"/>
</dbReference>
<dbReference type="InterPro" id="IPR000847">
    <property type="entry name" value="LysR_HTH_N"/>
</dbReference>
<dbReference type="GO" id="GO:0003700">
    <property type="term" value="F:DNA-binding transcription factor activity"/>
    <property type="evidence" value="ECO:0007669"/>
    <property type="project" value="InterPro"/>
</dbReference>
<evidence type="ECO:0000256" key="4">
    <source>
        <dbReference type="ARBA" id="ARBA00023163"/>
    </source>
</evidence>
<name>A0A2V4TKT7_9BURK</name>
<dbReference type="InterPro" id="IPR036390">
    <property type="entry name" value="WH_DNA-bd_sf"/>
</dbReference>
<dbReference type="RefSeq" id="WP_110857171.1">
    <property type="nucleotide sequence ID" value="NZ_QJSQ01000032.1"/>
</dbReference>
<evidence type="ECO:0000256" key="3">
    <source>
        <dbReference type="ARBA" id="ARBA00023125"/>
    </source>
</evidence>
<dbReference type="FunFam" id="1.10.10.10:FF:000001">
    <property type="entry name" value="LysR family transcriptional regulator"/>
    <property type="match status" value="1"/>
</dbReference>
<keyword evidence="2" id="KW-0805">Transcription regulation</keyword>
<dbReference type="Gene3D" id="1.10.10.10">
    <property type="entry name" value="Winged helix-like DNA-binding domain superfamily/Winged helix DNA-binding domain"/>
    <property type="match status" value="1"/>
</dbReference>
<evidence type="ECO:0000313" key="7">
    <source>
        <dbReference type="Proteomes" id="UP000247772"/>
    </source>
</evidence>
<dbReference type="AlphaFoldDB" id="A0A2V4TKT7"/>
<dbReference type="CDD" id="cd05466">
    <property type="entry name" value="PBP2_LTTR_substrate"/>
    <property type="match status" value="1"/>
</dbReference>
<dbReference type="GO" id="GO:0005829">
    <property type="term" value="C:cytosol"/>
    <property type="evidence" value="ECO:0007669"/>
    <property type="project" value="TreeGrafter"/>
</dbReference>
<dbReference type="Pfam" id="PF00126">
    <property type="entry name" value="HTH_1"/>
    <property type="match status" value="1"/>
</dbReference>
<organism evidence="6 7">
    <name type="scientific">Paraburkholderia silvatlantica</name>
    <dbReference type="NCBI Taxonomy" id="321895"/>
    <lineage>
        <taxon>Bacteria</taxon>
        <taxon>Pseudomonadati</taxon>
        <taxon>Pseudomonadota</taxon>
        <taxon>Betaproteobacteria</taxon>
        <taxon>Burkholderiales</taxon>
        <taxon>Burkholderiaceae</taxon>
        <taxon>Paraburkholderia</taxon>
    </lineage>
</organism>
<evidence type="ECO:0000313" key="6">
    <source>
        <dbReference type="EMBL" id="PYE15696.1"/>
    </source>
</evidence>
<feature type="domain" description="HTH lysR-type" evidence="5">
    <location>
        <begin position="7"/>
        <end position="64"/>
    </location>
</feature>
<dbReference type="Proteomes" id="UP000247772">
    <property type="component" value="Unassembled WGS sequence"/>
</dbReference>
<reference evidence="6 7" key="1">
    <citation type="submission" date="2018-06" db="EMBL/GenBank/DDBJ databases">
        <title>Genomic Encyclopedia of Type Strains, Phase IV (KMG-V): Genome sequencing to study the core and pangenomes of soil and plant-associated prokaryotes.</title>
        <authorList>
            <person name="Whitman W."/>
        </authorList>
    </citation>
    <scope>NUCLEOTIDE SEQUENCE [LARGE SCALE GENOMIC DNA]</scope>
    <source>
        <strain evidence="6 7">SRCL-318</strain>
    </source>
</reference>
<dbReference type="GO" id="GO:0003677">
    <property type="term" value="F:DNA binding"/>
    <property type="evidence" value="ECO:0007669"/>
    <property type="project" value="UniProtKB-KW"/>
</dbReference>
<evidence type="ECO:0000256" key="1">
    <source>
        <dbReference type="ARBA" id="ARBA00009437"/>
    </source>
</evidence>
<sequence>MKKQPLIETQALRVFLTMAEERNMSTAASRLGISQSAVSQTIRSLENQLGAILVNRTARPMTLTAAGNVLASQGAILLDSLVDLTNAVADSAQGVKPSIRLGFVDSFAATCGSKVARALTARTTKLAVCTGLSLALEQKLLRRELDLVVSSRSMEENDTIVRLELLCEDFIATIPNEHFNGQSTVESLVLLSKHLPLIRFDLQSHMGMQVEEVVRSTPIKSPPLYEFDTADTLTSMVASGLGWAITTPLCALQAERFSDRVKFVPVADLVGQRSVSLLYRAEQHPSFVSEVFSACQEILKNDVLPSITELNPALVQSIIFPA</sequence>
<dbReference type="Gene3D" id="3.40.190.10">
    <property type="entry name" value="Periplasmic binding protein-like II"/>
    <property type="match status" value="2"/>
</dbReference>
<dbReference type="PROSITE" id="PS50931">
    <property type="entry name" value="HTH_LYSR"/>
    <property type="match status" value="1"/>
</dbReference>
<comment type="similarity">
    <text evidence="1">Belongs to the LysR transcriptional regulatory family.</text>
</comment>
<dbReference type="InterPro" id="IPR036388">
    <property type="entry name" value="WH-like_DNA-bd_sf"/>
</dbReference>
<keyword evidence="3 6" id="KW-0238">DNA-binding</keyword>
<gene>
    <name evidence="6" type="ORF">C7410_1328</name>
</gene>
<dbReference type="Pfam" id="PF03466">
    <property type="entry name" value="LysR_substrate"/>
    <property type="match status" value="1"/>
</dbReference>
<dbReference type="InterPro" id="IPR005119">
    <property type="entry name" value="LysR_subst-bd"/>
</dbReference>
<evidence type="ECO:0000259" key="5">
    <source>
        <dbReference type="PROSITE" id="PS50931"/>
    </source>
</evidence>
<evidence type="ECO:0000256" key="2">
    <source>
        <dbReference type="ARBA" id="ARBA00023015"/>
    </source>
</evidence>
<dbReference type="PANTHER" id="PTHR30419">
    <property type="entry name" value="HTH-TYPE TRANSCRIPTIONAL REGULATOR YBHD"/>
    <property type="match status" value="1"/>
</dbReference>
<keyword evidence="4" id="KW-0804">Transcription</keyword>
<accession>A0A2V4TKT7</accession>
<dbReference type="InterPro" id="IPR050950">
    <property type="entry name" value="HTH-type_LysR_regulators"/>
</dbReference>
<dbReference type="OrthoDB" id="6113677at2"/>
<proteinExistence type="inferred from homology"/>
<protein>
    <submittedName>
        <fullName evidence="6">DNA-binding transcriptional LysR family regulator</fullName>
    </submittedName>
</protein>